<evidence type="ECO:0000313" key="4">
    <source>
        <dbReference type="EMBL" id="AEG21073.1"/>
    </source>
</evidence>
<dbReference type="EMBL" id="JF412720">
    <property type="protein sequence ID" value="AEG21074.1"/>
    <property type="molecule type" value="Genomic_DNA"/>
</dbReference>
<feature type="domain" description="Superoxide dismutase copper/zinc binding" evidence="3">
    <location>
        <begin position="53"/>
        <end position="198"/>
    </location>
</feature>
<reference evidence="4" key="1">
    <citation type="submission" date="2011-02" db="EMBL/GenBank/DDBJ databases">
        <title>Molecular cloning, characterization and signal nucleotide polymorphism (SNP) analysis of SOD gene from freshwater pearl mussel (Hyriosis cumigii).</title>
        <authorList>
            <person name="Wang G."/>
            <person name="Li X."/>
            <person name="Li J."/>
        </authorList>
    </citation>
    <scope>NUCLEOTIDE SEQUENCE</scope>
</reference>
<feature type="signal peptide" evidence="2">
    <location>
        <begin position="1"/>
        <end position="22"/>
    </location>
</feature>
<dbReference type="PANTHER" id="PTHR10003">
    <property type="entry name" value="SUPEROXIDE DISMUTASE CU-ZN -RELATED"/>
    <property type="match status" value="1"/>
</dbReference>
<comment type="similarity">
    <text evidence="1">Belongs to the Cu-Zn superoxide dismutase family.</text>
</comment>
<dbReference type="EC" id="1.15.1.1" evidence="1"/>
<comment type="catalytic activity">
    <reaction evidence="1">
        <text>2 superoxide + 2 H(+) = H2O2 + O2</text>
        <dbReference type="Rhea" id="RHEA:20696"/>
        <dbReference type="ChEBI" id="CHEBI:15378"/>
        <dbReference type="ChEBI" id="CHEBI:15379"/>
        <dbReference type="ChEBI" id="CHEBI:16240"/>
        <dbReference type="ChEBI" id="CHEBI:18421"/>
        <dbReference type="EC" id="1.15.1.1"/>
    </reaction>
</comment>
<dbReference type="SMR" id="F6LQK4"/>
<feature type="chain" id="PRO_5007657160" description="Superoxide dismutase [Cu-Zn]" evidence="2">
    <location>
        <begin position="23"/>
        <end position="208"/>
    </location>
</feature>
<evidence type="ECO:0000256" key="2">
    <source>
        <dbReference type="SAM" id="SignalP"/>
    </source>
</evidence>
<proteinExistence type="evidence at transcript level"/>
<dbReference type="InterPro" id="IPR001424">
    <property type="entry name" value="SOD_Cu_Zn_dom"/>
</dbReference>
<dbReference type="Pfam" id="PF00080">
    <property type="entry name" value="Sod_Cu"/>
    <property type="match status" value="1"/>
</dbReference>
<dbReference type="GO" id="GO:0004784">
    <property type="term" value="F:superoxide dismutase activity"/>
    <property type="evidence" value="ECO:0007669"/>
    <property type="project" value="UniProtKB-EC"/>
</dbReference>
<keyword evidence="1" id="KW-0560">Oxidoreductase</keyword>
<evidence type="ECO:0000256" key="1">
    <source>
        <dbReference type="RuleBase" id="RU000393"/>
    </source>
</evidence>
<keyword evidence="1" id="KW-0186">Copper</keyword>
<keyword evidence="1" id="KW-0479">Metal-binding</keyword>
<keyword evidence="1" id="KW-0862">Zinc</keyword>
<dbReference type="InterPro" id="IPR024134">
    <property type="entry name" value="SOD_Cu/Zn_/chaperone"/>
</dbReference>
<dbReference type="Gene3D" id="2.60.40.200">
    <property type="entry name" value="Superoxide dismutase, copper/zinc binding domain"/>
    <property type="match status" value="1"/>
</dbReference>
<evidence type="ECO:0000259" key="3">
    <source>
        <dbReference type="Pfam" id="PF00080"/>
    </source>
</evidence>
<comment type="cofactor">
    <cofactor evidence="1">
        <name>Zn(2+)</name>
        <dbReference type="ChEBI" id="CHEBI:29105"/>
    </cofactor>
    <text evidence="1">Binds 1 zinc ion per subunit.</text>
</comment>
<dbReference type="PROSITE" id="PS00332">
    <property type="entry name" value="SOD_CU_ZN_2"/>
    <property type="match status" value="1"/>
</dbReference>
<dbReference type="PRINTS" id="PR00068">
    <property type="entry name" value="CUZNDISMTASE"/>
</dbReference>
<dbReference type="EMBL" id="JF412719">
    <property type="protein sequence ID" value="AEG21073.1"/>
    <property type="molecule type" value="mRNA"/>
</dbReference>
<comment type="cofactor">
    <cofactor evidence="1">
        <name>Cu cation</name>
        <dbReference type="ChEBI" id="CHEBI:23378"/>
    </cofactor>
    <text evidence="1">Binds 1 copper ion per subunit.</text>
</comment>
<protein>
    <recommendedName>
        <fullName evidence="1">Superoxide dismutase [Cu-Zn]</fullName>
        <ecNumber evidence="1">1.15.1.1</ecNumber>
    </recommendedName>
</protein>
<comment type="function">
    <text evidence="1">Destroys radicals which are normally produced within the cells and which are toxic to biological systems.</text>
</comment>
<name>F6LQK4_SINCU</name>
<dbReference type="AlphaFoldDB" id="F6LQK4"/>
<keyword evidence="2" id="KW-0732">Signal</keyword>
<dbReference type="InterPro" id="IPR018152">
    <property type="entry name" value="SOD_Cu/Zn_BS"/>
</dbReference>
<dbReference type="InterPro" id="IPR036423">
    <property type="entry name" value="SOD-like_Cu/Zn_dom_sf"/>
</dbReference>
<sequence length="208" mass="22846">MAYPVIMFVLFTVVISFRRADGLPLTLCPKGFVYAECRLTTNPNMKDLPSKIEGTVYFRQKVSRDCRRMGMLNIRTEIQGIPMNDQTKLHGLHVHALNNLSNGCDSLGPHFNPFNATHGAPTDTPEMRHVGDFGNVRQYEAGHVAESRNEHLANLVGPNSIIGRGLVLHAKKDDLGLGGDAGSLTTGNAGARLACCIIEQTQTPHFFY</sequence>
<organism evidence="4">
    <name type="scientific">Sinohyriopsis cumingii</name>
    <name type="common">Triangle sail mussel</name>
    <name type="synonym">Hyriopsis cumingii</name>
    <dbReference type="NCBI Taxonomy" id="165450"/>
    <lineage>
        <taxon>Eukaryota</taxon>
        <taxon>Metazoa</taxon>
        <taxon>Spiralia</taxon>
        <taxon>Lophotrochozoa</taxon>
        <taxon>Mollusca</taxon>
        <taxon>Bivalvia</taxon>
        <taxon>Autobranchia</taxon>
        <taxon>Heteroconchia</taxon>
        <taxon>Palaeoheterodonta</taxon>
        <taxon>Unionida</taxon>
        <taxon>Unionoidea</taxon>
        <taxon>Unionidae</taxon>
        <taxon>Gonideinae</taxon>
        <taxon>Sinohyriopsis</taxon>
    </lineage>
</organism>
<dbReference type="SUPFAM" id="SSF49329">
    <property type="entry name" value="Cu,Zn superoxide dismutase-like"/>
    <property type="match status" value="1"/>
</dbReference>
<reference evidence="4" key="2">
    <citation type="journal article" date="2013" name="Anim. Genet.">
        <title>Significant association between SNPs in the superoxide dismutase 3, extracellular (SOD3) gene and resistance to Aeromonas hydrophila in the freshwater mussel Hyriopsis cumingii.</title>
        <authorList>
            <person name="Wang G.L."/>
            <person name="Li X.L."/>
            <person name="Li J.L."/>
        </authorList>
    </citation>
    <scope>NUCLEOTIDE SEQUENCE</scope>
</reference>
<dbReference type="CDD" id="cd00305">
    <property type="entry name" value="Cu-Zn_Superoxide_Dismutase"/>
    <property type="match status" value="1"/>
</dbReference>
<accession>F6LQK4</accession>
<dbReference type="GO" id="GO:0005507">
    <property type="term" value="F:copper ion binding"/>
    <property type="evidence" value="ECO:0007669"/>
    <property type="project" value="InterPro"/>
</dbReference>